<dbReference type="STRING" id="574087.Acear_1648"/>
<evidence type="ECO:0000256" key="1">
    <source>
        <dbReference type="ARBA" id="ARBA00004117"/>
    </source>
</evidence>
<feature type="domain" description="Flagellar basal-body/hook protein C-terminal" evidence="9">
    <location>
        <begin position="99"/>
        <end position="142"/>
    </location>
</feature>
<dbReference type="PANTHER" id="PTHR30435">
    <property type="entry name" value="FLAGELLAR PROTEIN"/>
    <property type="match status" value="1"/>
</dbReference>
<dbReference type="OrthoDB" id="9794148at2"/>
<feature type="region of interest" description="Disordered" evidence="7">
    <location>
        <begin position="31"/>
        <end position="98"/>
    </location>
</feature>
<dbReference type="Pfam" id="PF06429">
    <property type="entry name" value="Flg_bbr_C"/>
    <property type="match status" value="1"/>
</dbReference>
<keyword evidence="10" id="KW-0969">Cilium</keyword>
<dbReference type="InterPro" id="IPR019776">
    <property type="entry name" value="Flagellar_basal_body_rod_CS"/>
</dbReference>
<dbReference type="Proteomes" id="UP000001661">
    <property type="component" value="Chromosome"/>
</dbReference>
<dbReference type="AlphaFoldDB" id="D9QRL2"/>
<dbReference type="RefSeq" id="WP_013278598.1">
    <property type="nucleotide sequence ID" value="NC_014378.1"/>
</dbReference>
<keyword evidence="10" id="KW-0966">Cell projection</keyword>
<dbReference type="PROSITE" id="PS00588">
    <property type="entry name" value="FLAGELLA_BB_ROD"/>
    <property type="match status" value="1"/>
</dbReference>
<dbReference type="GO" id="GO:0071978">
    <property type="term" value="P:bacterial-type flagellum-dependent swarming motility"/>
    <property type="evidence" value="ECO:0007669"/>
    <property type="project" value="TreeGrafter"/>
</dbReference>
<feature type="domain" description="Flagellar basal body rod protein N-terminal" evidence="8">
    <location>
        <begin position="7"/>
        <end position="35"/>
    </location>
</feature>
<dbReference type="Pfam" id="PF00460">
    <property type="entry name" value="Flg_bb_rod"/>
    <property type="match status" value="1"/>
</dbReference>
<comment type="similarity">
    <text evidence="2">Belongs to the flagella basal body rod proteins family.</text>
</comment>
<evidence type="ECO:0000256" key="2">
    <source>
        <dbReference type="ARBA" id="ARBA00009677"/>
    </source>
</evidence>
<evidence type="ECO:0000313" key="10">
    <source>
        <dbReference type="EMBL" id="ADL13153.1"/>
    </source>
</evidence>
<dbReference type="GO" id="GO:0030694">
    <property type="term" value="C:bacterial-type flagellum basal body, rod"/>
    <property type="evidence" value="ECO:0007669"/>
    <property type="project" value="UniProtKB-UniRule"/>
</dbReference>
<dbReference type="PANTHER" id="PTHR30435:SF2">
    <property type="entry name" value="FLAGELLAR BASAL-BODY ROD PROTEIN FLGC"/>
    <property type="match status" value="1"/>
</dbReference>
<dbReference type="HOGENOM" id="CLU_123272_0_0_9"/>
<evidence type="ECO:0000256" key="4">
    <source>
        <dbReference type="ARBA" id="ARBA00023143"/>
    </source>
</evidence>
<dbReference type="eggNOG" id="COG1558">
    <property type="taxonomic scope" value="Bacteria"/>
</dbReference>
<dbReference type="KEGG" id="aar:Acear_1648"/>
<reference evidence="10 11" key="1">
    <citation type="journal article" date="2010" name="Stand. Genomic Sci.">
        <title>Complete genome sequence of Acetohalobium arabaticum type strain (Z-7288).</title>
        <authorList>
            <person name="Sikorski J."/>
            <person name="Lapidus A."/>
            <person name="Chertkov O."/>
            <person name="Lucas S."/>
            <person name="Copeland A."/>
            <person name="Glavina Del Rio T."/>
            <person name="Nolan M."/>
            <person name="Tice H."/>
            <person name="Cheng J.F."/>
            <person name="Han C."/>
            <person name="Brambilla E."/>
            <person name="Pitluck S."/>
            <person name="Liolios K."/>
            <person name="Ivanova N."/>
            <person name="Mavromatis K."/>
            <person name="Mikhailova N."/>
            <person name="Pati A."/>
            <person name="Bruce D."/>
            <person name="Detter C."/>
            <person name="Tapia R."/>
            <person name="Goodwin L."/>
            <person name="Chen A."/>
            <person name="Palaniappan K."/>
            <person name="Land M."/>
            <person name="Hauser L."/>
            <person name="Chang Y.J."/>
            <person name="Jeffries C.D."/>
            <person name="Rohde M."/>
            <person name="Goker M."/>
            <person name="Spring S."/>
            <person name="Woyke T."/>
            <person name="Bristow J."/>
            <person name="Eisen J.A."/>
            <person name="Markowitz V."/>
            <person name="Hugenholtz P."/>
            <person name="Kyrpides N.C."/>
            <person name="Klenk H.P."/>
        </authorList>
    </citation>
    <scope>NUCLEOTIDE SEQUENCE [LARGE SCALE GENOMIC DNA]</scope>
    <source>
        <strain evidence="11">ATCC 49924 / DSM 5501 / Z-7288</strain>
    </source>
</reference>
<evidence type="ECO:0000256" key="7">
    <source>
        <dbReference type="SAM" id="MobiDB-lite"/>
    </source>
</evidence>
<dbReference type="InterPro" id="IPR001444">
    <property type="entry name" value="Flag_bb_rod_N"/>
</dbReference>
<keyword evidence="4 6" id="KW-0975">Bacterial flagellum</keyword>
<comment type="subcellular location">
    <subcellularLocation>
        <location evidence="1 6">Bacterial flagellum basal body</location>
    </subcellularLocation>
</comment>
<name>D9QRL2_ACEAZ</name>
<evidence type="ECO:0000256" key="6">
    <source>
        <dbReference type="RuleBase" id="RU362062"/>
    </source>
</evidence>
<dbReference type="InterPro" id="IPR010930">
    <property type="entry name" value="Flg_bb/hook_C_dom"/>
</dbReference>
<evidence type="ECO:0000313" key="11">
    <source>
        <dbReference type="Proteomes" id="UP000001661"/>
    </source>
</evidence>
<keyword evidence="10" id="KW-0282">Flagellum</keyword>
<evidence type="ECO:0000259" key="8">
    <source>
        <dbReference type="Pfam" id="PF00460"/>
    </source>
</evidence>
<dbReference type="EMBL" id="CP002105">
    <property type="protein sequence ID" value="ADL13153.1"/>
    <property type="molecule type" value="Genomic_DNA"/>
</dbReference>
<keyword evidence="11" id="KW-1185">Reference proteome</keyword>
<organism evidence="10 11">
    <name type="scientific">Acetohalobium arabaticum (strain ATCC 49924 / DSM 5501 / Z-7288)</name>
    <dbReference type="NCBI Taxonomy" id="574087"/>
    <lineage>
        <taxon>Bacteria</taxon>
        <taxon>Bacillati</taxon>
        <taxon>Bacillota</taxon>
        <taxon>Clostridia</taxon>
        <taxon>Halanaerobiales</taxon>
        <taxon>Halobacteroidaceae</taxon>
        <taxon>Acetohalobium</taxon>
    </lineage>
</organism>
<feature type="compositionally biased region" description="Polar residues" evidence="7">
    <location>
        <begin position="55"/>
        <end position="70"/>
    </location>
</feature>
<sequence>MGLFSGMNVSSSGMTAQRLRMDLISNNIANINTTRTDDGGPYKKKSPVFKAKNDQGFSLPNSDAQSNQVGQGVEVSSIKESSKPPKLVYNPQHPDANEEGYVEMPNIDIASEMVDMVSASRAYEANVTALNTSKQMAKSALKIGK</sequence>
<evidence type="ECO:0000259" key="9">
    <source>
        <dbReference type="Pfam" id="PF06429"/>
    </source>
</evidence>
<accession>D9QRL2</accession>
<dbReference type="NCBIfam" id="TIGR01395">
    <property type="entry name" value="FlgC"/>
    <property type="match status" value="1"/>
</dbReference>
<proteinExistence type="inferred from homology"/>
<dbReference type="InterPro" id="IPR006299">
    <property type="entry name" value="FlgC"/>
</dbReference>
<evidence type="ECO:0000256" key="3">
    <source>
        <dbReference type="ARBA" id="ARBA00017941"/>
    </source>
</evidence>
<comment type="subunit">
    <text evidence="5 6">The basal body constitutes a major portion of the flagellar organelle and consists of four rings (L,P,S, and M) mounted on a central rod. The rod consists of about 26 subunits of FlgG in the distal portion, and FlgB, FlgC and FlgF are thought to build up the proximal portion of the rod with about 6 subunits each.</text>
</comment>
<protein>
    <recommendedName>
        <fullName evidence="3 6">Flagellar basal-body rod protein FlgC</fullName>
    </recommendedName>
</protein>
<gene>
    <name evidence="10" type="ordered locus">Acear_1648</name>
</gene>
<evidence type="ECO:0000256" key="5">
    <source>
        <dbReference type="ARBA" id="ARBA00025933"/>
    </source>
</evidence>